<feature type="domain" description="Farnesoic acid O-methyl transferase" evidence="1">
    <location>
        <begin position="145"/>
        <end position="238"/>
    </location>
</feature>
<dbReference type="Pfam" id="PF12248">
    <property type="entry name" value="Methyltransf_FA"/>
    <property type="match status" value="1"/>
</dbReference>
<dbReference type="STRING" id="7398.A0A1A9ZRL3"/>
<sequence length="267" mass="30035">MSDAKVVTSTKCHRFVPVDGIKEFRALVGDCTKVRITLCKTLTEGDEMYQINIGDESNGGASIKGNRDNCDVTEVSEIDILKSGCFSFRFKPNVIALSYAYKGAAILSHPTSEEFDLNFVSIDHNGTLHWMDPLKRIDSVLVKQTPYQFYRLDGKKTFPFEARWSQEVHLVLTQTPEAVDPMYEIIIGGWGNTKSAIRKNHVRTVACVSTPNILNENEFQEFKIDFNEKQITVYKGDDPIMCCKAIDFPELSFVGSVVNAPSFRSLL</sequence>
<reference evidence="2" key="2">
    <citation type="submission" date="2020-05" db="UniProtKB">
        <authorList>
            <consortium name="EnsemblMetazoa"/>
        </authorList>
    </citation>
    <scope>IDENTIFICATION</scope>
    <source>
        <strain evidence="2">IAEA</strain>
    </source>
</reference>
<evidence type="ECO:0000259" key="1">
    <source>
        <dbReference type="Pfam" id="PF12248"/>
    </source>
</evidence>
<organism evidence="2 3">
    <name type="scientific">Glossina pallidipes</name>
    <name type="common">Tsetse fly</name>
    <dbReference type="NCBI Taxonomy" id="7398"/>
    <lineage>
        <taxon>Eukaryota</taxon>
        <taxon>Metazoa</taxon>
        <taxon>Ecdysozoa</taxon>
        <taxon>Arthropoda</taxon>
        <taxon>Hexapoda</taxon>
        <taxon>Insecta</taxon>
        <taxon>Pterygota</taxon>
        <taxon>Neoptera</taxon>
        <taxon>Endopterygota</taxon>
        <taxon>Diptera</taxon>
        <taxon>Brachycera</taxon>
        <taxon>Muscomorpha</taxon>
        <taxon>Hippoboscoidea</taxon>
        <taxon>Glossinidae</taxon>
        <taxon>Glossina</taxon>
    </lineage>
</organism>
<protein>
    <submittedName>
        <fullName evidence="2">Methyltransf_FA domain-containing protein</fullName>
    </submittedName>
</protein>
<dbReference type="InterPro" id="IPR022041">
    <property type="entry name" value="Methyltransf_FA"/>
</dbReference>
<dbReference type="PANTHER" id="PTHR36695:SF12">
    <property type="entry name" value="AGAP008648-PA"/>
    <property type="match status" value="1"/>
</dbReference>
<evidence type="ECO:0000313" key="2">
    <source>
        <dbReference type="EnsemblMetazoa" id="GPAI022855-PA"/>
    </source>
</evidence>
<accession>A0A1A9ZRL3</accession>
<dbReference type="AlphaFoldDB" id="A0A1A9ZRL3"/>
<dbReference type="Proteomes" id="UP000092445">
    <property type="component" value="Unassembled WGS sequence"/>
</dbReference>
<reference evidence="3" key="1">
    <citation type="submission" date="2014-03" db="EMBL/GenBank/DDBJ databases">
        <authorList>
            <person name="Aksoy S."/>
            <person name="Warren W."/>
            <person name="Wilson R.K."/>
        </authorList>
    </citation>
    <scope>NUCLEOTIDE SEQUENCE [LARGE SCALE GENOMIC DNA]</scope>
    <source>
        <strain evidence="3">IAEA</strain>
    </source>
</reference>
<proteinExistence type="predicted"/>
<dbReference type="EnsemblMetazoa" id="GPAI022855-RA">
    <property type="protein sequence ID" value="GPAI022855-PA"/>
    <property type="gene ID" value="GPAI022855"/>
</dbReference>
<dbReference type="PANTHER" id="PTHR36695">
    <property type="entry name" value="AGAP008648-PA"/>
    <property type="match status" value="1"/>
</dbReference>
<evidence type="ECO:0000313" key="3">
    <source>
        <dbReference type="Proteomes" id="UP000092445"/>
    </source>
</evidence>
<dbReference type="CDD" id="cd01765">
    <property type="entry name" value="FERM_F0_F1"/>
    <property type="match status" value="1"/>
</dbReference>
<name>A0A1A9ZRL3_GLOPL</name>
<keyword evidence="3" id="KW-1185">Reference proteome</keyword>
<dbReference type="VEuPathDB" id="VectorBase:GPAI022855"/>